<dbReference type="PANTHER" id="PTHR11010:SF11">
    <property type="entry name" value="THYMUS-SPECIFIC SERINE PROTEASE"/>
    <property type="match status" value="1"/>
</dbReference>
<dbReference type="AlphaFoldDB" id="A0A7J6KKD6"/>
<evidence type="ECO:0000256" key="1">
    <source>
        <dbReference type="ARBA" id="ARBA00011079"/>
    </source>
</evidence>
<keyword evidence="2" id="KW-0645">Protease</keyword>
<keyword evidence="7" id="KW-1185">Reference proteome</keyword>
<keyword evidence="4" id="KW-0378">Hydrolase</keyword>
<dbReference type="Pfam" id="PF05577">
    <property type="entry name" value="Peptidase_S28"/>
    <property type="match status" value="1"/>
</dbReference>
<dbReference type="SUPFAM" id="SSF53474">
    <property type="entry name" value="alpha/beta-Hydrolases"/>
    <property type="match status" value="1"/>
</dbReference>
<evidence type="ECO:0000256" key="5">
    <source>
        <dbReference type="ARBA" id="ARBA00023180"/>
    </source>
</evidence>
<dbReference type="GO" id="GO:0070008">
    <property type="term" value="F:serine-type exopeptidase activity"/>
    <property type="evidence" value="ECO:0007669"/>
    <property type="project" value="InterPro"/>
</dbReference>
<proteinExistence type="inferred from homology"/>
<dbReference type="Gene3D" id="3.40.50.1820">
    <property type="entry name" value="alpha/beta hydrolase"/>
    <property type="match status" value="1"/>
</dbReference>
<evidence type="ECO:0000256" key="3">
    <source>
        <dbReference type="ARBA" id="ARBA00022729"/>
    </source>
</evidence>
<gene>
    <name evidence="6" type="ORF">FOL47_005035</name>
</gene>
<dbReference type="EMBL" id="JAAPAO010002824">
    <property type="protein sequence ID" value="KAF4647139.1"/>
    <property type="molecule type" value="Genomic_DNA"/>
</dbReference>
<dbReference type="OrthoDB" id="406761at2759"/>
<dbReference type="InterPro" id="IPR008758">
    <property type="entry name" value="Peptidase_S28"/>
</dbReference>
<dbReference type="InterPro" id="IPR029058">
    <property type="entry name" value="AB_hydrolase_fold"/>
</dbReference>
<evidence type="ECO:0000313" key="7">
    <source>
        <dbReference type="Proteomes" id="UP000591131"/>
    </source>
</evidence>
<dbReference type="GO" id="GO:0008239">
    <property type="term" value="F:dipeptidyl-peptidase activity"/>
    <property type="evidence" value="ECO:0007669"/>
    <property type="project" value="TreeGrafter"/>
</dbReference>
<dbReference type="Proteomes" id="UP000591131">
    <property type="component" value="Unassembled WGS sequence"/>
</dbReference>
<evidence type="ECO:0000256" key="2">
    <source>
        <dbReference type="ARBA" id="ARBA00022670"/>
    </source>
</evidence>
<comment type="caution">
    <text evidence="6">The sequence shown here is derived from an EMBL/GenBank/DDBJ whole genome shotgun (WGS) entry which is preliminary data.</text>
</comment>
<organism evidence="6 7">
    <name type="scientific">Perkinsus chesapeaki</name>
    <name type="common">Clam parasite</name>
    <name type="synonym">Perkinsus andrewsi</name>
    <dbReference type="NCBI Taxonomy" id="330153"/>
    <lineage>
        <taxon>Eukaryota</taxon>
        <taxon>Sar</taxon>
        <taxon>Alveolata</taxon>
        <taxon>Perkinsozoa</taxon>
        <taxon>Perkinsea</taxon>
        <taxon>Perkinsida</taxon>
        <taxon>Perkinsidae</taxon>
        <taxon>Perkinsus</taxon>
    </lineage>
</organism>
<keyword evidence="5" id="KW-0325">Glycoprotein</keyword>
<feature type="non-terminal residue" evidence="6">
    <location>
        <position position="161"/>
    </location>
</feature>
<keyword evidence="3" id="KW-0732">Signal</keyword>
<sequence>EFQRWYSTKSLTTLVAQACIWIPSLPPLGTFKQRYLYSDKFVNGSKPELVIVDIRGYGMSDFRFYVSRVASRTQSIVVALEHRFYGRSFPNSSPTTQDLRKLLQTNQAIADLVTFREFIIEKYGLRGVKFVLMGCSYAGTLAAWARVKHPDLFLGAVASCP</sequence>
<reference evidence="6 7" key="1">
    <citation type="submission" date="2020-04" db="EMBL/GenBank/DDBJ databases">
        <title>Perkinsus chesapeaki whole genome sequence.</title>
        <authorList>
            <person name="Bogema D.R."/>
        </authorList>
    </citation>
    <scope>NUCLEOTIDE SEQUENCE [LARGE SCALE GENOMIC DNA]</scope>
    <source>
        <strain evidence="6">ATCC PRA-425</strain>
    </source>
</reference>
<comment type="similarity">
    <text evidence="1">Belongs to the peptidase S28 family.</text>
</comment>
<accession>A0A7J6KKD6</accession>
<protein>
    <recommendedName>
        <fullName evidence="8">Thymus-specific serine protease</fullName>
    </recommendedName>
</protein>
<evidence type="ECO:0000256" key="4">
    <source>
        <dbReference type="ARBA" id="ARBA00022801"/>
    </source>
</evidence>
<evidence type="ECO:0000313" key="6">
    <source>
        <dbReference type="EMBL" id="KAF4647139.1"/>
    </source>
</evidence>
<evidence type="ECO:0008006" key="8">
    <source>
        <dbReference type="Google" id="ProtNLM"/>
    </source>
</evidence>
<name>A0A7J6KKD6_PERCH</name>
<dbReference type="PANTHER" id="PTHR11010">
    <property type="entry name" value="PROTEASE S28 PRO-X CARBOXYPEPTIDASE-RELATED"/>
    <property type="match status" value="1"/>
</dbReference>
<dbReference type="GO" id="GO:0006508">
    <property type="term" value="P:proteolysis"/>
    <property type="evidence" value="ECO:0007669"/>
    <property type="project" value="UniProtKB-KW"/>
</dbReference>
<feature type="non-terminal residue" evidence="6">
    <location>
        <position position="1"/>
    </location>
</feature>